<feature type="transmembrane region" description="Helical" evidence="7">
    <location>
        <begin position="67"/>
        <end position="91"/>
    </location>
</feature>
<evidence type="ECO:0000256" key="3">
    <source>
        <dbReference type="ARBA" id="ARBA00022692"/>
    </source>
</evidence>
<dbReference type="Proteomes" id="UP001596087">
    <property type="component" value="Unassembled WGS sequence"/>
</dbReference>
<keyword evidence="9" id="KW-1185">Reference proteome</keyword>
<evidence type="ECO:0000256" key="7">
    <source>
        <dbReference type="SAM" id="Phobius"/>
    </source>
</evidence>
<evidence type="ECO:0000256" key="6">
    <source>
        <dbReference type="SAM" id="MobiDB-lite"/>
    </source>
</evidence>
<keyword evidence="2" id="KW-1003">Cell membrane</keyword>
<keyword evidence="5 7" id="KW-0472">Membrane</keyword>
<dbReference type="EMBL" id="JBHSKD010000024">
    <property type="protein sequence ID" value="MFC5178415.1"/>
    <property type="molecule type" value="Genomic_DNA"/>
</dbReference>
<comment type="subcellular location">
    <subcellularLocation>
        <location evidence="1">Cell membrane</location>
        <topology evidence="1">Multi-pass membrane protein</topology>
    </subcellularLocation>
</comment>
<keyword evidence="3 7" id="KW-0812">Transmembrane</keyword>
<dbReference type="InterPro" id="IPR005598">
    <property type="entry name" value="ATP_synth_I"/>
</dbReference>
<gene>
    <name evidence="8" type="ORF">ACFPGP_17185</name>
</gene>
<organism evidence="8 9">
    <name type="scientific">Nocardioides taihuensis</name>
    <dbReference type="NCBI Taxonomy" id="1835606"/>
    <lineage>
        <taxon>Bacteria</taxon>
        <taxon>Bacillati</taxon>
        <taxon>Actinomycetota</taxon>
        <taxon>Actinomycetes</taxon>
        <taxon>Propionibacteriales</taxon>
        <taxon>Nocardioidaceae</taxon>
        <taxon>Nocardioides</taxon>
    </lineage>
</organism>
<proteinExistence type="predicted"/>
<accession>A0ABW0BM27</accession>
<reference evidence="9" key="1">
    <citation type="journal article" date="2019" name="Int. J. Syst. Evol. Microbiol.">
        <title>The Global Catalogue of Microorganisms (GCM) 10K type strain sequencing project: providing services to taxonomists for standard genome sequencing and annotation.</title>
        <authorList>
            <consortium name="The Broad Institute Genomics Platform"/>
            <consortium name="The Broad Institute Genome Sequencing Center for Infectious Disease"/>
            <person name="Wu L."/>
            <person name="Ma J."/>
        </authorList>
    </citation>
    <scope>NUCLEOTIDE SEQUENCE [LARGE SCALE GENOMIC DNA]</scope>
    <source>
        <strain evidence="9">DFY41</strain>
    </source>
</reference>
<feature type="compositionally biased region" description="Polar residues" evidence="6">
    <location>
        <begin position="1"/>
        <end position="17"/>
    </location>
</feature>
<keyword evidence="4 7" id="KW-1133">Transmembrane helix</keyword>
<evidence type="ECO:0000256" key="1">
    <source>
        <dbReference type="ARBA" id="ARBA00004651"/>
    </source>
</evidence>
<feature type="region of interest" description="Disordered" evidence="6">
    <location>
        <begin position="1"/>
        <end position="28"/>
    </location>
</feature>
<feature type="transmembrane region" description="Helical" evidence="7">
    <location>
        <begin position="135"/>
        <end position="155"/>
    </location>
</feature>
<feature type="transmembrane region" description="Helical" evidence="7">
    <location>
        <begin position="111"/>
        <end position="129"/>
    </location>
</feature>
<evidence type="ECO:0000256" key="4">
    <source>
        <dbReference type="ARBA" id="ARBA00022989"/>
    </source>
</evidence>
<evidence type="ECO:0000256" key="2">
    <source>
        <dbReference type="ARBA" id="ARBA00022475"/>
    </source>
</evidence>
<dbReference type="Pfam" id="PF03899">
    <property type="entry name" value="ATP-synt_I"/>
    <property type="match status" value="1"/>
</dbReference>
<dbReference type="RefSeq" id="WP_378592011.1">
    <property type="nucleotide sequence ID" value="NZ_JBHSKD010000024.1"/>
</dbReference>
<protein>
    <submittedName>
        <fullName evidence="8">ATP synthase subunit I</fullName>
    </submittedName>
</protein>
<sequence>MSEPTTPTTAGEQTPPTAVSPDAGGAGSDLPEKASVLQVVKDQKKTILVAVTLVVATYWVAGQFGEWRLAGCVALGVLLGLVNHLATEYWLLKIITSGEQPSRETMMASTMVRLGVLSVVAIGAAVVLWPDGIGLLLGLAIFRLIALVLTSVPLLKELKKQ</sequence>
<name>A0ABW0BM27_9ACTN</name>
<feature type="transmembrane region" description="Helical" evidence="7">
    <location>
        <begin position="45"/>
        <end position="61"/>
    </location>
</feature>
<evidence type="ECO:0000256" key="5">
    <source>
        <dbReference type="ARBA" id="ARBA00023136"/>
    </source>
</evidence>
<comment type="caution">
    <text evidence="8">The sequence shown here is derived from an EMBL/GenBank/DDBJ whole genome shotgun (WGS) entry which is preliminary data.</text>
</comment>
<evidence type="ECO:0000313" key="9">
    <source>
        <dbReference type="Proteomes" id="UP001596087"/>
    </source>
</evidence>
<evidence type="ECO:0000313" key="8">
    <source>
        <dbReference type="EMBL" id="MFC5178415.1"/>
    </source>
</evidence>